<evidence type="ECO:0000313" key="2">
    <source>
        <dbReference type="Proteomes" id="UP000000339"/>
    </source>
</evidence>
<protein>
    <submittedName>
        <fullName evidence="1">Uncharacterized protein</fullName>
    </submittedName>
</protein>
<keyword evidence="2" id="KW-1185">Reference proteome</keyword>
<organism evidence="1 2">
    <name type="scientific">Salmonella phage ViI</name>
    <dbReference type="NCBI Taxonomy" id="1987993"/>
    <lineage>
        <taxon>Viruses</taxon>
        <taxon>Duplodnaviria</taxon>
        <taxon>Heunggongvirae</taxon>
        <taxon>Uroviricota</taxon>
        <taxon>Caudoviricetes</taxon>
        <taxon>Pantevenvirales</taxon>
        <taxon>Ackermannviridae</taxon>
        <taxon>Cvivirinae</taxon>
        <taxon>Kuttervirus</taxon>
    </lineage>
</organism>
<accession>E1XTD7</accession>
<gene>
    <name evidence="1" type="ORF">Vi01_128c</name>
</gene>
<evidence type="ECO:0000313" key="1">
    <source>
        <dbReference type="EMBL" id="CBW37996.1"/>
    </source>
</evidence>
<proteinExistence type="predicted"/>
<reference evidence="1 2" key="1">
    <citation type="journal article" date="2010" name="J. Bacteriol.">
        <title>A conserved acetyl esterase domain targets diverse bacteriophages to the Vi capsular receptor of Salmonella enterica serovar Typhi.</title>
        <authorList>
            <person name="Pickard D."/>
            <person name="Toribio A.L."/>
            <person name="Petty N.K."/>
            <person name="van Tonder A."/>
            <person name="Yu L."/>
            <person name="Goulding D."/>
            <person name="Barrell B."/>
            <person name="Rance R."/>
            <person name="Harris D."/>
            <person name="Wetter M."/>
            <person name="Wain J."/>
            <person name="Choudhary J."/>
            <person name="Thomson N."/>
            <person name="Dougan G."/>
        </authorList>
    </citation>
    <scope>NUCLEOTIDE SEQUENCE [LARGE SCALE GENOMIC DNA]</scope>
</reference>
<sequence length="183" mass="20977">MRDGEYRCEIHNYNQREKIDEGFEIEVEYKGATQRLSHNGLKDQGRITAVVLTVKDKQVVSIKSELANVDKSKEIWGIKTATFQKVQLVLNSPNHWDGEQTGNKHVFFILEGCANPEGTRGFYNEYLKPELDKHRKVFEMLGSKMKVQPNENQLSGLGFSTTQRNHVFVKVSGAFNRTVKVIF</sequence>
<organismHost>
    <name type="scientific">Salmonella typhi</name>
    <dbReference type="NCBI Taxonomy" id="90370"/>
</organismHost>
<name>E1XTD7_BPSAV</name>
<dbReference type="Proteomes" id="UP000000339">
    <property type="component" value="Segment"/>
</dbReference>
<dbReference type="EMBL" id="FQ312032">
    <property type="protein sequence ID" value="CBW37996.1"/>
    <property type="molecule type" value="Genomic_DNA"/>
</dbReference>